<feature type="region of interest" description="Disordered" evidence="3">
    <location>
        <begin position="230"/>
        <end position="261"/>
    </location>
</feature>
<dbReference type="EMBL" id="JAERUA010000017">
    <property type="protein sequence ID" value="KAI1887995.1"/>
    <property type="molecule type" value="Genomic_DNA"/>
</dbReference>
<keyword evidence="6" id="KW-1185">Reference proteome</keyword>
<dbReference type="Pfam" id="PF00884">
    <property type="entry name" value="Sulfatase"/>
    <property type="match status" value="1"/>
</dbReference>
<feature type="domain" description="Sulfatase N-terminal" evidence="4">
    <location>
        <begin position="64"/>
        <end position="131"/>
    </location>
</feature>
<protein>
    <recommendedName>
        <fullName evidence="4">Sulfatase N-terminal domain-containing protein</fullName>
    </recommendedName>
</protein>
<dbReference type="OrthoDB" id="103349at2759"/>
<feature type="compositionally biased region" description="Polar residues" evidence="3">
    <location>
        <begin position="230"/>
        <end position="243"/>
    </location>
</feature>
<evidence type="ECO:0000256" key="2">
    <source>
        <dbReference type="ARBA" id="ARBA00008779"/>
    </source>
</evidence>
<organism evidence="5 6">
    <name type="scientific">Albula goreensis</name>
    <dbReference type="NCBI Taxonomy" id="1534307"/>
    <lineage>
        <taxon>Eukaryota</taxon>
        <taxon>Metazoa</taxon>
        <taxon>Chordata</taxon>
        <taxon>Craniata</taxon>
        <taxon>Vertebrata</taxon>
        <taxon>Euteleostomi</taxon>
        <taxon>Actinopterygii</taxon>
        <taxon>Neopterygii</taxon>
        <taxon>Teleostei</taxon>
        <taxon>Albuliformes</taxon>
        <taxon>Albulidae</taxon>
        <taxon>Albula</taxon>
    </lineage>
</organism>
<gene>
    <name evidence="5" type="ORF">AGOR_G00180490</name>
</gene>
<dbReference type="InterPro" id="IPR000917">
    <property type="entry name" value="Sulfatase_N"/>
</dbReference>
<dbReference type="PANTHER" id="PTHR42693:SF11">
    <property type="entry name" value="ARYLSULFATASE A"/>
    <property type="match status" value="1"/>
</dbReference>
<dbReference type="InterPro" id="IPR050738">
    <property type="entry name" value="Sulfatase"/>
</dbReference>
<evidence type="ECO:0000313" key="5">
    <source>
        <dbReference type="EMBL" id="KAI1887995.1"/>
    </source>
</evidence>
<evidence type="ECO:0000256" key="1">
    <source>
        <dbReference type="ARBA" id="ARBA00001913"/>
    </source>
</evidence>
<dbReference type="GO" id="GO:0004065">
    <property type="term" value="F:arylsulfatase activity"/>
    <property type="evidence" value="ECO:0007669"/>
    <property type="project" value="TreeGrafter"/>
</dbReference>
<sequence length="261" mass="28799">MSVCLLSYCTNIACTKDIVCIFREEENLLSVPSLLFYSAMDFRCVFIFGVTSLLQYSCSGFQPPNVVLLYADDLGLGDLRSYGHPSSITPNLDKLAAYGLRFTDFYSSSPACSPSRAALLTGRYQTRSGVYPGKWHLGVGPKRMYLPTNQGFDHYLGIPYSHDQGPCQNLTCFPPDIKCFGMCDQGVVTVPLMANNTIKQQPVSFPDLEKAYSDFATQFISASARRKQPSSFTIPHITPTTHSMRGRGQLGNLPGVRSETP</sequence>
<dbReference type="InterPro" id="IPR017850">
    <property type="entry name" value="Alkaline_phosphatase_core_sf"/>
</dbReference>
<evidence type="ECO:0000256" key="3">
    <source>
        <dbReference type="SAM" id="MobiDB-lite"/>
    </source>
</evidence>
<name>A0A8T3CZJ0_9TELE</name>
<evidence type="ECO:0000313" key="6">
    <source>
        <dbReference type="Proteomes" id="UP000829720"/>
    </source>
</evidence>
<dbReference type="PANTHER" id="PTHR42693">
    <property type="entry name" value="ARYLSULFATASE FAMILY MEMBER"/>
    <property type="match status" value="1"/>
</dbReference>
<evidence type="ECO:0000259" key="4">
    <source>
        <dbReference type="Pfam" id="PF00884"/>
    </source>
</evidence>
<comment type="cofactor">
    <cofactor evidence="1">
        <name>Ca(2+)</name>
        <dbReference type="ChEBI" id="CHEBI:29108"/>
    </cofactor>
</comment>
<comment type="similarity">
    <text evidence="2">Belongs to the sulfatase family.</text>
</comment>
<comment type="caution">
    <text evidence="5">The sequence shown here is derived from an EMBL/GenBank/DDBJ whole genome shotgun (WGS) entry which is preliminary data.</text>
</comment>
<dbReference type="AlphaFoldDB" id="A0A8T3CZJ0"/>
<dbReference type="SUPFAM" id="SSF53649">
    <property type="entry name" value="Alkaline phosphatase-like"/>
    <property type="match status" value="1"/>
</dbReference>
<proteinExistence type="inferred from homology"/>
<dbReference type="Proteomes" id="UP000829720">
    <property type="component" value="Unassembled WGS sequence"/>
</dbReference>
<reference evidence="5" key="1">
    <citation type="submission" date="2021-01" db="EMBL/GenBank/DDBJ databases">
        <authorList>
            <person name="Zahm M."/>
            <person name="Roques C."/>
            <person name="Cabau C."/>
            <person name="Klopp C."/>
            <person name="Donnadieu C."/>
            <person name="Jouanno E."/>
            <person name="Lampietro C."/>
            <person name="Louis A."/>
            <person name="Herpin A."/>
            <person name="Echchiki A."/>
            <person name="Berthelot C."/>
            <person name="Parey E."/>
            <person name="Roest-Crollius H."/>
            <person name="Braasch I."/>
            <person name="Postlethwait J."/>
            <person name="Bobe J."/>
            <person name="Montfort J."/>
            <person name="Bouchez O."/>
            <person name="Begum T."/>
            <person name="Mejri S."/>
            <person name="Adams A."/>
            <person name="Chen W.-J."/>
            <person name="Guiguen Y."/>
        </authorList>
    </citation>
    <scope>NUCLEOTIDE SEQUENCE</scope>
    <source>
        <tissue evidence="5">Blood</tissue>
    </source>
</reference>
<accession>A0A8T3CZJ0</accession>
<dbReference type="Gene3D" id="3.40.720.10">
    <property type="entry name" value="Alkaline Phosphatase, subunit A"/>
    <property type="match status" value="1"/>
</dbReference>